<evidence type="ECO:0000313" key="1">
    <source>
        <dbReference type="EMBL" id="KAK6167163.1"/>
    </source>
</evidence>
<protein>
    <submittedName>
        <fullName evidence="1">Uncharacterized protein</fullName>
    </submittedName>
</protein>
<keyword evidence="2" id="KW-1185">Reference proteome</keyword>
<evidence type="ECO:0000313" key="2">
    <source>
        <dbReference type="Proteomes" id="UP001347796"/>
    </source>
</evidence>
<sequence length="162" mass="19510">MNTPATLAEIQNTINKLETPSNPQKEIQEGYNDIIQTLTKEMNIRIPSKTTHANKRHQRNNKVKPYWNSDLKLIWDKACEAKKRWLKEYSHVLKRQLRADFCDKRRTFDKYHRKIKRKYNNDKRIEFEQTLDNNHVDFWKTIGRIGIGNDRKQTIPMESTRL</sequence>
<name>A0AAN8J0H6_PATCE</name>
<organism evidence="1 2">
    <name type="scientific">Patella caerulea</name>
    <name type="common">Rayed Mediterranean limpet</name>
    <dbReference type="NCBI Taxonomy" id="87958"/>
    <lineage>
        <taxon>Eukaryota</taxon>
        <taxon>Metazoa</taxon>
        <taxon>Spiralia</taxon>
        <taxon>Lophotrochozoa</taxon>
        <taxon>Mollusca</taxon>
        <taxon>Gastropoda</taxon>
        <taxon>Patellogastropoda</taxon>
        <taxon>Patelloidea</taxon>
        <taxon>Patellidae</taxon>
        <taxon>Patella</taxon>
    </lineage>
</organism>
<dbReference type="AlphaFoldDB" id="A0AAN8J0H6"/>
<dbReference type="EMBL" id="JAZGQO010000018">
    <property type="protein sequence ID" value="KAK6167163.1"/>
    <property type="molecule type" value="Genomic_DNA"/>
</dbReference>
<comment type="caution">
    <text evidence="1">The sequence shown here is derived from an EMBL/GenBank/DDBJ whole genome shotgun (WGS) entry which is preliminary data.</text>
</comment>
<dbReference type="Proteomes" id="UP001347796">
    <property type="component" value="Unassembled WGS sequence"/>
</dbReference>
<proteinExistence type="predicted"/>
<reference evidence="1 2" key="1">
    <citation type="submission" date="2024-01" db="EMBL/GenBank/DDBJ databases">
        <title>The genome of the rayed Mediterranean limpet Patella caerulea (Linnaeus, 1758).</title>
        <authorList>
            <person name="Anh-Thu Weber A."/>
            <person name="Halstead-Nussloch G."/>
        </authorList>
    </citation>
    <scope>NUCLEOTIDE SEQUENCE [LARGE SCALE GENOMIC DNA]</scope>
    <source>
        <strain evidence="1">AATW-2023a</strain>
        <tissue evidence="1">Whole specimen</tissue>
    </source>
</reference>
<accession>A0AAN8J0H6</accession>
<gene>
    <name evidence="1" type="ORF">SNE40_021258</name>
</gene>